<dbReference type="Pfam" id="PF02754">
    <property type="entry name" value="CCG"/>
    <property type="match status" value="2"/>
</dbReference>
<dbReference type="Pfam" id="PF12447">
    <property type="entry name" value="DUF3683"/>
    <property type="match status" value="1"/>
</dbReference>
<dbReference type="GO" id="GO:0071949">
    <property type="term" value="F:FAD binding"/>
    <property type="evidence" value="ECO:0007669"/>
    <property type="project" value="InterPro"/>
</dbReference>
<gene>
    <name evidence="7" type="ORF">E6P07_03235</name>
</gene>
<keyword evidence="2" id="KW-0479">Metal-binding</keyword>
<dbReference type="InterPro" id="IPR006094">
    <property type="entry name" value="Oxid_FAD_bind_N"/>
</dbReference>
<dbReference type="SUPFAM" id="SSF46548">
    <property type="entry name" value="alpha-helical ferredoxin"/>
    <property type="match status" value="1"/>
</dbReference>
<organism evidence="7 8">
    <name type="scientific">Thermochromatium tepidum ATCC 43061</name>
    <dbReference type="NCBI Taxonomy" id="316276"/>
    <lineage>
        <taxon>Bacteria</taxon>
        <taxon>Pseudomonadati</taxon>
        <taxon>Pseudomonadota</taxon>
        <taxon>Gammaproteobacteria</taxon>
        <taxon>Chromatiales</taxon>
        <taxon>Chromatiaceae</taxon>
        <taxon>Thermochromatium</taxon>
    </lineage>
</organism>
<dbReference type="RefSeq" id="WP_153974285.1">
    <property type="nucleotide sequence ID" value="NZ_CP039268.1"/>
</dbReference>
<dbReference type="GO" id="GO:0016491">
    <property type="term" value="F:oxidoreductase activity"/>
    <property type="evidence" value="ECO:0007669"/>
    <property type="project" value="UniProtKB-ARBA"/>
</dbReference>
<dbReference type="PROSITE" id="PS51387">
    <property type="entry name" value="FAD_PCMH"/>
    <property type="match status" value="1"/>
</dbReference>
<protein>
    <submittedName>
        <fullName evidence="7">DUF3683 domain-containing protein</fullName>
    </submittedName>
</protein>
<keyword evidence="5" id="KW-0411">Iron-sulfur</keyword>
<feature type="domain" description="FAD-binding PCMH-type" evidence="6">
    <location>
        <begin position="162"/>
        <end position="396"/>
    </location>
</feature>
<name>A0A6I6E9W6_THETI</name>
<dbReference type="SUPFAM" id="SSF55103">
    <property type="entry name" value="FAD-linked oxidases, C-terminal domain"/>
    <property type="match status" value="2"/>
</dbReference>
<keyword evidence="4" id="KW-0408">Iron</keyword>
<keyword evidence="8" id="KW-1185">Reference proteome</keyword>
<dbReference type="KEGG" id="ttp:E6P07_03235"/>
<keyword evidence="1" id="KW-0285">Flavoprotein</keyword>
<dbReference type="InterPro" id="IPR004113">
    <property type="entry name" value="FAD-bd_oxidored_4_C"/>
</dbReference>
<evidence type="ECO:0000313" key="8">
    <source>
        <dbReference type="Proteomes" id="UP000426424"/>
    </source>
</evidence>
<reference evidence="7 8" key="1">
    <citation type="submission" date="2019-12" db="EMBL/GenBank/DDBJ databases">
        <title>The complete genome of the thermophilic, anoxygenic phototrophic gammaproteobacterium Thermochromatium tepidum.</title>
        <authorList>
            <person name="Sattley W.M."/>
            <person name="Swingley W.D."/>
            <person name="Burchell B.M."/>
            <person name="Gurbani S.A."/>
            <person name="Kujawa C.M."/>
            <person name="Nuccio D.A."/>
            <person name="Schladweiler J."/>
            <person name="Shaffer K.N."/>
            <person name="Stokes L.M."/>
            <person name="Touchman J.W."/>
            <person name="Blankenship R.E."/>
            <person name="Madigan M.T."/>
        </authorList>
    </citation>
    <scope>NUCLEOTIDE SEQUENCE [LARGE SCALE GENOMIC DNA]</scope>
    <source>
        <strain evidence="7 8">ATCC 43061</strain>
    </source>
</reference>
<evidence type="ECO:0000256" key="1">
    <source>
        <dbReference type="ARBA" id="ARBA00022630"/>
    </source>
</evidence>
<dbReference type="InterPro" id="IPR004017">
    <property type="entry name" value="Cys_rich_dom"/>
</dbReference>
<dbReference type="PANTHER" id="PTHR42934:SF2">
    <property type="entry name" value="GLYCOLATE OXIDASE SUBUNIT GLCD"/>
    <property type="match status" value="1"/>
</dbReference>
<dbReference type="InterPro" id="IPR009051">
    <property type="entry name" value="Helical_ferredxn"/>
</dbReference>
<dbReference type="PANTHER" id="PTHR42934">
    <property type="entry name" value="GLYCOLATE OXIDASE SUBUNIT GLCD"/>
    <property type="match status" value="1"/>
</dbReference>
<dbReference type="GO" id="GO:0051536">
    <property type="term" value="F:iron-sulfur cluster binding"/>
    <property type="evidence" value="ECO:0007669"/>
    <property type="project" value="UniProtKB-KW"/>
</dbReference>
<accession>A0A6I6E9W6</accession>
<dbReference type="Pfam" id="PF01565">
    <property type="entry name" value="FAD_binding_4"/>
    <property type="match status" value="1"/>
</dbReference>
<dbReference type="GO" id="GO:0046872">
    <property type="term" value="F:metal ion binding"/>
    <property type="evidence" value="ECO:0007669"/>
    <property type="project" value="UniProtKB-KW"/>
</dbReference>
<dbReference type="Proteomes" id="UP000426424">
    <property type="component" value="Chromosome"/>
</dbReference>
<dbReference type="SUPFAM" id="SSF56176">
    <property type="entry name" value="FAD-binding/transporter-associated domain-like"/>
    <property type="match status" value="1"/>
</dbReference>
<dbReference type="InterPro" id="IPR051914">
    <property type="entry name" value="FAD-linked_OxidoTrans_Type4"/>
</dbReference>
<dbReference type="PROSITE" id="PS00198">
    <property type="entry name" value="4FE4S_FER_1"/>
    <property type="match status" value="1"/>
</dbReference>
<dbReference type="InterPro" id="IPR016164">
    <property type="entry name" value="FAD-linked_Oxase-like_C"/>
</dbReference>
<evidence type="ECO:0000256" key="2">
    <source>
        <dbReference type="ARBA" id="ARBA00022723"/>
    </source>
</evidence>
<evidence type="ECO:0000256" key="3">
    <source>
        <dbReference type="ARBA" id="ARBA00022827"/>
    </source>
</evidence>
<evidence type="ECO:0000256" key="4">
    <source>
        <dbReference type="ARBA" id="ARBA00023004"/>
    </source>
</evidence>
<dbReference type="Pfam" id="PF02913">
    <property type="entry name" value="FAD-oxidase_C"/>
    <property type="match status" value="2"/>
</dbReference>
<dbReference type="InterPro" id="IPR036318">
    <property type="entry name" value="FAD-bd_PCMH-like_sf"/>
</dbReference>
<proteinExistence type="predicted"/>
<evidence type="ECO:0000313" key="7">
    <source>
        <dbReference type="EMBL" id="QGU32086.1"/>
    </source>
</evidence>
<dbReference type="InterPro" id="IPR016166">
    <property type="entry name" value="FAD-bd_PCMH"/>
</dbReference>
<evidence type="ECO:0000256" key="5">
    <source>
        <dbReference type="ARBA" id="ARBA00023014"/>
    </source>
</evidence>
<dbReference type="Gene3D" id="1.10.1060.10">
    <property type="entry name" value="Alpha-helical ferredoxin"/>
    <property type="match status" value="1"/>
</dbReference>
<sequence>MPDSAARLREIPYNYTSFSDREIVIRFLGEPMWRLIEELRGTRRTGRSARMLFEVLGDMWVVTRNPYLQDDLLGDLKRRRLLLQALDHRLDQFERRLNGNQRAAELLAATRAAVRRFGDWFEEERRQRARLRQALAGITRPDNLDFGGLARVSHATDATDWRVELPFVVITPDTEAEVAPIVRACIDCGLTLIPRGGGTGYTGSAVPLHPLTAVINTEKLDRLSEVEWVRLPGVEGLVPTVQCEAGVVTRRVADLAESHGLVFAVDPTSQDASCIGGNIAMNAGGKKAVLWGTALDNLVSWRMVTPQAEWLAIERLDHNLGRIHDQERVRFRLSRLAPDGKTPRGEPEILEIPGSSFRTVGLGKDVTDKFLSGLPGVQKEGCDGIITSARFVLHRMPGQVRTLCLEFFGTDLDLAVPAIVEIKALIESRPDVQIAGLEHLDERYVRAVGYATKSARRELPKMVLIADLVSDDEAALSAAAEQVVAIARRRQGECFIAISPEARKRFWLDRARTAAISRHTNAFKINEDVVIPLERLADYSRGIERINIEQSIKNKDAILAAILAYLDAELPSIPFGDDEGSDEARAILESKRKAAHDLVQQVRTRWQAILDQLDRPAAEVLDLLDATARSRLRPGDTLANLMLRRDLRQSLRAEVRGPLNEIFSGQEWASVRERLHAIHRQVRESRLFVALHMHAGDGNVHTNIPVHSSDYAMLQEADRVVARIMTLATGLGGVISGEHGIGITKLQFLEPEKLAAFVAYKQRVDPQQVFNRGKLMPGSGLDRAYTPSLRLVEQEAIILEETELGALNDAVKHCLRCGKCKPQCMTHVPRANLLYSPRNKILGTGLIIEAFLYEEQTRRGLSRRHFEAMNDLADHCTVCHKCLPPCPVKIDFGAVTMRLRRILVERHQMRFSPGAWAAMQFLNRADPRAIRLMRLGLAEWGFKALNQAHRLAKTLGLTQKRIAQPGSTTGHPALAGQMVELVGRSLHVPLPKRTFREVLQLEDRTQVPILRDPRLAEEAEAVFYFPGCGSERLYSDIGLATLALLWGQGVQTVLPPGYLCCGYPQGAAGLEERGRRITMENRVLFHRVANTLNYLDIDTVIVSCGTCMDQLLTYEFERIFPGCRLLDIHEWLMERGVTLEGTMGVQYLYHDPCHTPMKTYAPLRVAASLMGQPVRLSDRCCGEAGTLGATRPDIANQVRFRKQEELIEGIRALTGRERVEDDSVKLLTACPACQQGLGRYQDDTGLKTDYLVVELAERLLGAGWRERFIARVRADGIERVLL</sequence>
<dbReference type="Gene3D" id="3.30.465.10">
    <property type="match status" value="1"/>
</dbReference>
<dbReference type="InterPro" id="IPR017896">
    <property type="entry name" value="4Fe4S_Fe-S-bd"/>
</dbReference>
<dbReference type="Pfam" id="PF11880">
    <property type="entry name" value="DUF3400"/>
    <property type="match status" value="1"/>
</dbReference>
<dbReference type="Gene3D" id="3.30.70.2740">
    <property type="match status" value="1"/>
</dbReference>
<dbReference type="EMBL" id="CP039268">
    <property type="protein sequence ID" value="QGU32086.1"/>
    <property type="molecule type" value="Genomic_DNA"/>
</dbReference>
<dbReference type="InterPro" id="IPR017900">
    <property type="entry name" value="4Fe4S_Fe_S_CS"/>
</dbReference>
<keyword evidence="3" id="KW-0274">FAD</keyword>
<dbReference type="InterPro" id="IPR022153">
    <property type="entry name" value="DUF3683"/>
</dbReference>
<dbReference type="OrthoDB" id="9811557at2"/>
<dbReference type="InterPro" id="IPR021817">
    <property type="entry name" value="DUF3400"/>
</dbReference>
<dbReference type="InterPro" id="IPR016169">
    <property type="entry name" value="FAD-bd_PCMH_sub2"/>
</dbReference>
<dbReference type="Pfam" id="PF13183">
    <property type="entry name" value="Fer4_8"/>
    <property type="match status" value="1"/>
</dbReference>
<evidence type="ECO:0000259" key="6">
    <source>
        <dbReference type="PROSITE" id="PS51387"/>
    </source>
</evidence>